<dbReference type="PANTHER" id="PTHR34819:SF3">
    <property type="entry name" value="CELL SURFACE PROTEIN"/>
    <property type="match status" value="1"/>
</dbReference>
<protein>
    <recommendedName>
        <fullName evidence="1">DUF11 domain-containing protein</fullName>
    </recommendedName>
</protein>
<evidence type="ECO:0000259" key="1">
    <source>
        <dbReference type="Pfam" id="PF01345"/>
    </source>
</evidence>
<evidence type="ECO:0000313" key="3">
    <source>
        <dbReference type="Proteomes" id="UP000060071"/>
    </source>
</evidence>
<keyword evidence="3" id="KW-1185">Reference proteome</keyword>
<dbReference type="Gene3D" id="2.60.40.1170">
    <property type="entry name" value="Mu homology domain, subdomain B"/>
    <property type="match status" value="1"/>
</dbReference>
<dbReference type="InterPro" id="IPR051172">
    <property type="entry name" value="Chlamydia_OmcB"/>
</dbReference>
<dbReference type="InterPro" id="IPR008966">
    <property type="entry name" value="Adhesion_dom_sf"/>
</dbReference>
<feature type="domain" description="DUF11" evidence="1">
    <location>
        <begin position="963"/>
        <end position="1081"/>
    </location>
</feature>
<feature type="domain" description="DUF11" evidence="1">
    <location>
        <begin position="185"/>
        <end position="314"/>
    </location>
</feature>
<dbReference type="InterPro" id="IPR001434">
    <property type="entry name" value="OmcB-like_DUF11"/>
</dbReference>
<gene>
    <name evidence="2" type="ORF">AUC44_01830</name>
</gene>
<dbReference type="Proteomes" id="UP000060071">
    <property type="component" value="Chromosome"/>
</dbReference>
<feature type="domain" description="DUF11" evidence="1">
    <location>
        <begin position="729"/>
        <end position="858"/>
    </location>
</feature>
<dbReference type="EMBL" id="CP013910">
    <property type="protein sequence ID" value="ALW87791.1"/>
    <property type="molecule type" value="Genomic_DNA"/>
</dbReference>
<organism evidence="2 3">
    <name type="scientific">Deinococcus actinosclerus</name>
    <dbReference type="NCBI Taxonomy" id="1768108"/>
    <lineage>
        <taxon>Bacteria</taxon>
        <taxon>Thermotogati</taxon>
        <taxon>Deinococcota</taxon>
        <taxon>Deinococci</taxon>
        <taxon>Deinococcales</taxon>
        <taxon>Deinococcaceae</taxon>
        <taxon>Deinococcus</taxon>
    </lineage>
</organism>
<feature type="domain" description="DUF11" evidence="1">
    <location>
        <begin position="51"/>
        <end position="175"/>
    </location>
</feature>
<dbReference type="Gene3D" id="2.60.40.10">
    <property type="entry name" value="Immunoglobulins"/>
    <property type="match status" value="1"/>
</dbReference>
<dbReference type="PANTHER" id="PTHR34819">
    <property type="entry name" value="LARGE CYSTEINE-RICH PERIPLASMIC PROTEIN OMCB"/>
    <property type="match status" value="1"/>
</dbReference>
<dbReference type="InterPro" id="IPR013783">
    <property type="entry name" value="Ig-like_fold"/>
</dbReference>
<dbReference type="Gene3D" id="2.60.40.740">
    <property type="match status" value="2"/>
</dbReference>
<proteinExistence type="predicted"/>
<dbReference type="SUPFAM" id="SSF49401">
    <property type="entry name" value="Bacterial adhesins"/>
    <property type="match status" value="1"/>
</dbReference>
<dbReference type="InterPro" id="IPR047589">
    <property type="entry name" value="DUF11_rpt"/>
</dbReference>
<sequence>MTWSGLSGLTAGQNYVRLRASYDTAGVQNPTGRLDSGEVEDYRLNITLPADLSITKTDGVTTVAVSGATTYTVRVTNNGPGSVTGAVLNDPAASGLSKGAVSCSSAAGNTCVTAPTATQLESAGGVTLPTLASGAFYEIVVPAAVTATSGTVVNTATVTPPSSTVDPSSGNNSATDSDTVAVIADLAVSKTAPTSVAQGGTLTYTVRVWNNGPSPVTGATITDAVPSNLTGVTWTCAATGSASCGAPSGTGSTISLSANLSADTGSAATADTNYVTLLISGTATDAGTITNTASVAAPAGATDGTASNNSSAASTFIVPQVTCSALYGTVGGDFNTANNGTEIRAISDTTNVQGALIASIPATSTGQAGYTATLAMTPDRSKFFVIRDVDTRLLIFDVATGIWTEGPQLPSTLSRYVRMAITSNSVGYVMDSDGKFYSFTTTSPYSVSAAQTLTKLPASAPALGGSGDFFADNRGNLFLLSSTGTDGFLEFWEVEPSTLNLVFLGRISDPDIIGAYGGFAATVNGLFGRGSNGRMISVDLRAFSAAQIGNVTVGSTDLTSCTFPSLTRAVNATKTAVRVGGGTTVSQGDTLEYTITVRNTGSVVAGNTQFQDLIPAGTTYVAGTTTLNGAAVTDATGSVMPYTQAGQLINSPGQPAGTLLVDQTPSDATDREAVIRFRVTVNANPPAQVSNQGTVFYRDNASVVTVPTDDPQTAPVNDATVTTVTRLADLAIDKSGPAAVGSGGSVSYTVRVWNNGPNVVSGATVTDTLPAGFTVVTVTCAATGTATCGGTTTAGGTVTLTTGTLALDSNTANAIPDGNFLTYTITGTAPTSGQLSNSASVSVPAGALETTAVNNTSGTVVTRIVDAVTDPAVTLTFGAGGTVSVLGNDTVGSVVATNTTAVVTVQSAGGITGLSVNGSGQLVVPAGTPSGTYTVTYQLCDATVTTACDTATVAITVGPASTDVSVTKSGPAFAKPDQQITYTLLVKNESANPAAAVTATDDLPTSVTYVSSTPAATVSGQTLTWALGTLAGGASQTLTVVVKVPSEATLSSTVAARTLTNTASVSTTTSDTVPGNNTSSAVTQMIGAKLVKSVRNVTAGTVAGTSGGGRPAEVLEYCIAFENIGGAVLPNFVVTDQVPGNTTAQLTGFDAEEPSAATGFGVKLTRGVATPTTSYLTSAADTTDAGSLSDTAGTYGRGTLSVNLGSLGVGEKGSVCFRAAIR</sequence>
<name>A0ABM5X267_9DEIO</name>
<dbReference type="NCBIfam" id="TIGR01451">
    <property type="entry name" value="B_ant_repeat"/>
    <property type="match status" value="5"/>
</dbReference>
<dbReference type="Pfam" id="PF01345">
    <property type="entry name" value="DUF11"/>
    <property type="match status" value="4"/>
</dbReference>
<reference evidence="2 3" key="1">
    <citation type="submission" date="2015-12" db="EMBL/GenBank/DDBJ databases">
        <authorList>
            <person name="Kim M.K."/>
            <person name="Srinivasan S."/>
            <person name="Lee J.-J."/>
            <person name="Kim K."/>
        </authorList>
    </citation>
    <scope>NUCLEOTIDE SEQUENCE [LARGE SCALE GENOMIC DNA]</scope>
    <source>
        <strain evidence="2 3">BM2</strain>
    </source>
</reference>
<evidence type="ECO:0000313" key="2">
    <source>
        <dbReference type="EMBL" id="ALW87791.1"/>
    </source>
</evidence>
<accession>A0ABM5X267</accession>